<reference evidence="2 4" key="2">
    <citation type="submission" date="2018-12" db="EMBL/GenBank/DDBJ databases">
        <authorList>
            <consortium name="Pathogen Informatics"/>
        </authorList>
    </citation>
    <scope>NUCLEOTIDE SEQUENCE [LARGE SCALE GENOMIC DNA]</scope>
    <source>
        <strain evidence="2 4">NCTC12735</strain>
        <plasmid evidence="4">27</plasmid>
    </source>
</reference>
<dbReference type="Proteomes" id="UP000281170">
    <property type="component" value="Plasmid 27"/>
</dbReference>
<evidence type="ECO:0000313" key="1">
    <source>
        <dbReference type="EMBL" id="KTC65252.1"/>
    </source>
</evidence>
<evidence type="ECO:0000313" key="3">
    <source>
        <dbReference type="Proteomes" id="UP000054859"/>
    </source>
</evidence>
<evidence type="ECO:0000313" key="4">
    <source>
        <dbReference type="Proteomes" id="UP000281170"/>
    </source>
</evidence>
<proteinExistence type="predicted"/>
<protein>
    <submittedName>
        <fullName evidence="1">Uncharacterized protein</fullName>
    </submittedName>
</protein>
<dbReference type="PATRIC" id="fig|45056.6.peg.1482"/>
<dbReference type="EMBL" id="LR134436">
    <property type="protein sequence ID" value="VEH86221.1"/>
    <property type="molecule type" value="Genomic_DNA"/>
</dbReference>
<dbReference type="RefSeq" id="WP_058462517.1">
    <property type="nucleotide sequence ID" value="NZ_CAAAHS010000012.1"/>
</dbReference>
<geneLocation type="plasmid" evidence="2 4">
    <name>27</name>
</geneLocation>
<sequence length="262" mass="30058">MKIRICELSSNKLVIEPISEKKSMYSRDLSIELSDLVSFLNSLGLHQNSDYTRIEGPYPLTQPEYKLAFSGKSLVLRALGRIPMDSIAQWDRGYLDSTRGLDLPGVIQWYALNINSSECFHSELPLVEKAQDAVFKQLKDQINTLHSKITQPSGFIDRLNKEISTLSKRTDQLFEQSNFNLLMAALEKTAQDELDSPSVVEKGFSLFAKKSILYPEYRKLILQFAPLTRGLYRRQTETVGLRPEYKGFEPQLERVRALYQQI</sequence>
<keyword evidence="2" id="KW-0614">Plasmid</keyword>
<reference evidence="1 3" key="1">
    <citation type="submission" date="2015-11" db="EMBL/GenBank/DDBJ databases">
        <title>Identification of large and diverse effector repertoires of 38 Legionella species.</title>
        <authorList>
            <person name="Burstein D."/>
            <person name="Amaro F."/>
            <person name="Zusman T."/>
            <person name="Lifshitz Z."/>
            <person name="Cohen O."/>
            <person name="Gilbert J.A."/>
            <person name="Pupko T."/>
            <person name="Shuman H.A."/>
            <person name="Segal G."/>
        </authorList>
    </citation>
    <scope>NUCLEOTIDE SEQUENCE [LARGE SCALE GENOMIC DNA]</scope>
    <source>
        <strain evidence="1 3">1762-AUS-E</strain>
    </source>
</reference>
<evidence type="ECO:0000313" key="2">
    <source>
        <dbReference type="EMBL" id="VEH86221.1"/>
    </source>
</evidence>
<dbReference type="EMBL" id="LNKA01000005">
    <property type="protein sequence ID" value="KTC65252.1"/>
    <property type="molecule type" value="Genomic_DNA"/>
</dbReference>
<name>A0A0W0R2F6_9GAMM</name>
<accession>A0A0W0R2F6</accession>
<gene>
    <name evidence="1" type="ORF">Lade_1435</name>
    <name evidence="2" type="ORF">NCTC12735_01869</name>
</gene>
<keyword evidence="3" id="KW-1185">Reference proteome</keyword>
<organism evidence="1 3">
    <name type="scientific">Legionella adelaidensis</name>
    <dbReference type="NCBI Taxonomy" id="45056"/>
    <lineage>
        <taxon>Bacteria</taxon>
        <taxon>Pseudomonadati</taxon>
        <taxon>Pseudomonadota</taxon>
        <taxon>Gammaproteobacteria</taxon>
        <taxon>Legionellales</taxon>
        <taxon>Legionellaceae</taxon>
        <taxon>Legionella</taxon>
    </lineage>
</organism>
<dbReference type="AlphaFoldDB" id="A0A0W0R2F6"/>
<dbReference type="Proteomes" id="UP000054859">
    <property type="component" value="Unassembled WGS sequence"/>
</dbReference>
<dbReference type="KEGG" id="ladl:NCTC12735_01869"/>
<dbReference type="STRING" id="45056.Lade_1435"/>